<evidence type="ECO:0000256" key="5">
    <source>
        <dbReference type="ARBA" id="ARBA00022692"/>
    </source>
</evidence>
<dbReference type="EMBL" id="LK033410">
    <property type="protein sequence ID" value="CDY55505.1"/>
    <property type="molecule type" value="Genomic_DNA"/>
</dbReference>
<feature type="transmembrane region" description="Helical" evidence="12">
    <location>
        <begin position="249"/>
        <end position="272"/>
    </location>
</feature>
<dbReference type="Pfam" id="PF04258">
    <property type="entry name" value="Peptidase_A22B"/>
    <property type="match status" value="2"/>
</dbReference>
<keyword evidence="4" id="KW-0645">Protease</keyword>
<dbReference type="InterPro" id="IPR007369">
    <property type="entry name" value="Peptidase_A22B_SPP"/>
</dbReference>
<sequence>MPSSDPPRHRCSTALLFLLLLGFSFAAADDASWTEDSTLESPGCTNKFQMVKILNWVDGVESNDFLTGLTAQFGESLPSDAGQGVRSPVAFVRPLDSCSNLSSRLDGSIALSIRGNCAFTEKAKHAEAAGASALLVINDKEDLDEMGCMEKDTSLNVSIPVLMISKSSGDALNKSMVDNKSVELLLYAPSRPAVDLTAGLLLLMAVGTVVVASLWSDLTDPDQANESYSILAKEFSGAGTRKDDPEKEILDISVTGAVFFIVTASIFLLLLFYFMSSWFVWVLTIFFCIGGMQGMHNIITAVLLRKWRHLGRRSVKLPLLGTMSWMSLLVNIFCLAFAVFWFVKRHTSYAWAGQDTLGICLMITALQVVRLPNIKVATVLLCCAFVYDIFWVFISPLIFHESVMIVVAQGDSSSGESIPMLLRIPRFFDPWGGYDMIGFGDILFPGLLISFASRYDKIKKRVISSGYFLWLTIGYGVGLLLTYLGLYLMDGHGQPALLYIVPCTLGNNTRSSSFSSSYLILSMGLKQKLDVFFSFSRFGCHSRGMHNIITAVLLRKWRHLGRRSVKLPLLGTMSWMSLLVNIFCLAFAVFWFVKRHTSYAWAGQDTLGICLMITALQVVRLPNIKVATVLLCCAFVYDIFWVFISPLIFHESVMIVVAQGDSSSGESIPMLLRIPRFFDPWGGYDMIGFGDILFPGLLISFASRYDKIKKRVISSGYFLWLTIGYGVGLLLTYLGLYLMDGHGQPALLYIVPCTLGLAVILGLVRGELKELWNYGIEESESNTPEDTLPVA</sequence>
<feature type="transmembrane region" description="Helical" evidence="12">
    <location>
        <begin position="467"/>
        <end position="489"/>
    </location>
</feature>
<feature type="transmembrane region" description="Helical" evidence="12">
    <location>
        <begin position="686"/>
        <end position="705"/>
    </location>
</feature>
<feature type="transmembrane region" description="Helical" evidence="12">
    <location>
        <begin position="349"/>
        <end position="369"/>
    </location>
</feature>
<dbReference type="CDD" id="cd02132">
    <property type="entry name" value="PA_GO-like"/>
    <property type="match status" value="1"/>
</dbReference>
<feature type="transmembrane region" description="Helical" evidence="12">
    <location>
        <begin position="278"/>
        <end position="304"/>
    </location>
</feature>
<keyword evidence="10 12" id="KW-0472">Membrane</keyword>
<evidence type="ECO:0000256" key="6">
    <source>
        <dbReference type="ARBA" id="ARBA00022729"/>
    </source>
</evidence>
<dbReference type="AlphaFoldDB" id="A0A078IVI4"/>
<dbReference type="PANTHER" id="PTHR12174:SF90">
    <property type="entry name" value="SIGNAL PEPTIDE PEPTIDASE-LIKE 3"/>
    <property type="match status" value="1"/>
</dbReference>
<evidence type="ECO:0000256" key="1">
    <source>
        <dbReference type="ARBA" id="ARBA00003012"/>
    </source>
</evidence>
<dbReference type="SUPFAM" id="SSF52025">
    <property type="entry name" value="PA domain"/>
    <property type="match status" value="1"/>
</dbReference>
<protein>
    <submittedName>
        <fullName evidence="15">BnaA05g34420D protein</fullName>
    </submittedName>
</protein>
<dbReference type="GO" id="GO:0030660">
    <property type="term" value="C:Golgi-associated vesicle membrane"/>
    <property type="evidence" value="ECO:0000318"/>
    <property type="project" value="GO_Central"/>
</dbReference>
<dbReference type="PaxDb" id="3708-A0A078IVI4"/>
<feature type="domain" description="PA" evidence="14">
    <location>
        <begin position="95"/>
        <end position="172"/>
    </location>
</feature>
<keyword evidence="5 12" id="KW-0812">Transmembrane</keyword>
<dbReference type="Gramene" id="CDY55505">
    <property type="protein sequence ID" value="CDY55505"/>
    <property type="gene ID" value="GSBRNA2T00016980001"/>
</dbReference>
<dbReference type="InterPro" id="IPR006639">
    <property type="entry name" value="Preselin/SPP"/>
</dbReference>
<evidence type="ECO:0000259" key="14">
    <source>
        <dbReference type="Pfam" id="PF02225"/>
    </source>
</evidence>
<gene>
    <name evidence="15" type="primary">BnaA05g34420D</name>
    <name evidence="15" type="ORF">GSBRNA2T00016980001</name>
</gene>
<accession>A0A078IVI4</accession>
<comment type="similarity">
    <text evidence="3">Belongs to the peptidase A22B family.</text>
</comment>
<name>A0A078IVI4_BRANA</name>
<dbReference type="InterPro" id="IPR003137">
    <property type="entry name" value="PA_domain"/>
</dbReference>
<feature type="transmembrane region" description="Helical" evidence="12">
    <location>
        <begin position="376"/>
        <end position="394"/>
    </location>
</feature>
<evidence type="ECO:0000256" key="12">
    <source>
        <dbReference type="SAM" id="Phobius"/>
    </source>
</evidence>
<evidence type="ECO:0000256" key="13">
    <source>
        <dbReference type="SAM" id="SignalP"/>
    </source>
</evidence>
<dbReference type="GO" id="GO:0005765">
    <property type="term" value="C:lysosomal membrane"/>
    <property type="evidence" value="ECO:0000318"/>
    <property type="project" value="GO_Central"/>
</dbReference>
<dbReference type="SMART" id="SM00730">
    <property type="entry name" value="PSN"/>
    <property type="match status" value="2"/>
</dbReference>
<dbReference type="GO" id="GO:0098553">
    <property type="term" value="C:lumenal side of endoplasmic reticulum membrane"/>
    <property type="evidence" value="ECO:0000318"/>
    <property type="project" value="GO_Central"/>
</dbReference>
<dbReference type="Pfam" id="PF02225">
    <property type="entry name" value="PA"/>
    <property type="match status" value="1"/>
</dbReference>
<comment type="function">
    <text evidence="1">Intramembrane-cleaving aspartic protease (I-CLiP) that cleaves type II membrane signal peptides in the hydrophobic plane of the membrane.</text>
</comment>
<keyword evidence="6 13" id="KW-0732">Signal</keyword>
<dbReference type="GO" id="GO:0042500">
    <property type="term" value="F:aspartic endopeptidase activity, intramembrane cleaving"/>
    <property type="evidence" value="ECO:0000318"/>
    <property type="project" value="GO_Central"/>
</dbReference>
<dbReference type="PANTHER" id="PTHR12174">
    <property type="entry name" value="SIGNAL PEPTIDE PEPTIDASE"/>
    <property type="match status" value="1"/>
</dbReference>
<evidence type="ECO:0000256" key="8">
    <source>
        <dbReference type="ARBA" id="ARBA00022801"/>
    </source>
</evidence>
<feature type="transmembrane region" description="Helical" evidence="12">
    <location>
        <begin position="575"/>
        <end position="593"/>
    </location>
</feature>
<keyword evidence="11" id="KW-0325">Glycoprotein</keyword>
<comment type="subcellular location">
    <subcellularLocation>
        <location evidence="2">Endosome membrane</location>
        <topology evidence="2">Multi-pass membrane protein</topology>
    </subcellularLocation>
</comment>
<keyword evidence="8" id="KW-0378">Hydrolase</keyword>
<dbReference type="GO" id="GO:0098554">
    <property type="term" value="C:cytoplasmic side of endoplasmic reticulum membrane"/>
    <property type="evidence" value="ECO:0000318"/>
    <property type="project" value="GO_Central"/>
</dbReference>
<dbReference type="STRING" id="3708.A0A078IVI4"/>
<dbReference type="GO" id="GO:0010008">
    <property type="term" value="C:endosome membrane"/>
    <property type="evidence" value="ECO:0007669"/>
    <property type="project" value="UniProtKB-SubCell"/>
</dbReference>
<feature type="transmembrane region" description="Helical" evidence="12">
    <location>
        <begin position="717"/>
        <end position="739"/>
    </location>
</feature>
<dbReference type="OMA" id="WAGQDTL"/>
<reference evidence="15 16" key="1">
    <citation type="journal article" date="2014" name="Science">
        <title>Plant genetics. Early allopolyploid evolution in the post-Neolithic Brassica napus oilseed genome.</title>
        <authorList>
            <person name="Chalhoub B."/>
            <person name="Denoeud F."/>
            <person name="Liu S."/>
            <person name="Parkin I.A."/>
            <person name="Tang H."/>
            <person name="Wang X."/>
            <person name="Chiquet J."/>
            <person name="Belcram H."/>
            <person name="Tong C."/>
            <person name="Samans B."/>
            <person name="Correa M."/>
            <person name="Da Silva C."/>
            <person name="Just J."/>
            <person name="Falentin C."/>
            <person name="Koh C.S."/>
            <person name="Le Clainche I."/>
            <person name="Bernard M."/>
            <person name="Bento P."/>
            <person name="Noel B."/>
            <person name="Labadie K."/>
            <person name="Alberti A."/>
            <person name="Charles M."/>
            <person name="Arnaud D."/>
            <person name="Guo H."/>
            <person name="Daviaud C."/>
            <person name="Alamery S."/>
            <person name="Jabbari K."/>
            <person name="Zhao M."/>
            <person name="Edger P.P."/>
            <person name="Chelaifa H."/>
            <person name="Tack D."/>
            <person name="Lassalle G."/>
            <person name="Mestiri I."/>
            <person name="Schnel N."/>
            <person name="Le Paslier M.C."/>
            <person name="Fan G."/>
            <person name="Renault V."/>
            <person name="Bayer P.E."/>
            <person name="Golicz A.A."/>
            <person name="Manoli S."/>
            <person name="Lee T.H."/>
            <person name="Thi V.H."/>
            <person name="Chalabi S."/>
            <person name="Hu Q."/>
            <person name="Fan C."/>
            <person name="Tollenaere R."/>
            <person name="Lu Y."/>
            <person name="Battail C."/>
            <person name="Shen J."/>
            <person name="Sidebottom C.H."/>
            <person name="Wang X."/>
            <person name="Canaguier A."/>
            <person name="Chauveau A."/>
            <person name="Berard A."/>
            <person name="Deniot G."/>
            <person name="Guan M."/>
            <person name="Liu Z."/>
            <person name="Sun F."/>
            <person name="Lim Y.P."/>
            <person name="Lyons E."/>
            <person name="Town C.D."/>
            <person name="Bancroft I."/>
            <person name="Wang X."/>
            <person name="Meng J."/>
            <person name="Ma J."/>
            <person name="Pires J.C."/>
            <person name="King G.J."/>
            <person name="Brunel D."/>
            <person name="Delourme R."/>
            <person name="Renard M."/>
            <person name="Aury J.M."/>
            <person name="Adams K.L."/>
            <person name="Batley J."/>
            <person name="Snowdon R.J."/>
            <person name="Tost J."/>
            <person name="Edwards D."/>
            <person name="Zhou Y."/>
            <person name="Hua W."/>
            <person name="Sharpe A.G."/>
            <person name="Paterson A.H."/>
            <person name="Guan C."/>
            <person name="Wincker P."/>
        </authorList>
    </citation>
    <scope>NUCLEOTIDE SEQUENCE [LARGE SCALE GENOMIC DNA]</scope>
    <source>
        <strain evidence="16">cv. Darmor-bzh</strain>
    </source>
</reference>
<dbReference type="InterPro" id="IPR046450">
    <property type="entry name" value="PA_dom_sf"/>
</dbReference>
<feature type="transmembrane region" description="Helical" evidence="12">
    <location>
        <begin position="325"/>
        <end position="343"/>
    </location>
</feature>
<feature type="transmembrane region" description="Helical" evidence="12">
    <location>
        <begin position="436"/>
        <end position="455"/>
    </location>
</feature>
<feature type="transmembrane region" description="Helical" evidence="12">
    <location>
        <begin position="745"/>
        <end position="764"/>
    </location>
</feature>
<feature type="transmembrane region" description="Helical" evidence="12">
    <location>
        <begin position="196"/>
        <end position="215"/>
    </location>
</feature>
<evidence type="ECO:0000313" key="15">
    <source>
        <dbReference type="EMBL" id="CDY55505.1"/>
    </source>
</evidence>
<keyword evidence="16" id="KW-1185">Reference proteome</keyword>
<keyword evidence="9 12" id="KW-1133">Transmembrane helix</keyword>
<dbReference type="Proteomes" id="UP000028999">
    <property type="component" value="Unassembled WGS sequence"/>
</dbReference>
<feature type="transmembrane region" description="Helical" evidence="12">
    <location>
        <begin position="626"/>
        <end position="644"/>
    </location>
</feature>
<dbReference type="MEROPS" id="A22.A06"/>
<feature type="chain" id="PRO_5001738757" evidence="13">
    <location>
        <begin position="27"/>
        <end position="791"/>
    </location>
</feature>
<feature type="signal peptide" evidence="13">
    <location>
        <begin position="1"/>
        <end position="26"/>
    </location>
</feature>
<evidence type="ECO:0000256" key="2">
    <source>
        <dbReference type="ARBA" id="ARBA00004337"/>
    </source>
</evidence>
<organism evidence="15 16">
    <name type="scientific">Brassica napus</name>
    <name type="common">Rape</name>
    <dbReference type="NCBI Taxonomy" id="3708"/>
    <lineage>
        <taxon>Eukaryota</taxon>
        <taxon>Viridiplantae</taxon>
        <taxon>Streptophyta</taxon>
        <taxon>Embryophyta</taxon>
        <taxon>Tracheophyta</taxon>
        <taxon>Spermatophyta</taxon>
        <taxon>Magnoliopsida</taxon>
        <taxon>eudicotyledons</taxon>
        <taxon>Gunneridae</taxon>
        <taxon>Pentapetalae</taxon>
        <taxon>rosids</taxon>
        <taxon>malvids</taxon>
        <taxon>Brassicales</taxon>
        <taxon>Brassicaceae</taxon>
        <taxon>Brassiceae</taxon>
        <taxon>Brassica</taxon>
    </lineage>
</organism>
<dbReference type="FunFam" id="3.50.30.30:FF:000007">
    <property type="entry name" value="Signal peptide peptidase-like 3"/>
    <property type="match status" value="1"/>
</dbReference>
<proteinExistence type="inferred from homology"/>
<evidence type="ECO:0000256" key="9">
    <source>
        <dbReference type="ARBA" id="ARBA00022989"/>
    </source>
</evidence>
<evidence type="ECO:0000256" key="3">
    <source>
        <dbReference type="ARBA" id="ARBA00006859"/>
    </source>
</evidence>
<dbReference type="GO" id="GO:0033619">
    <property type="term" value="P:membrane protein proteolysis"/>
    <property type="evidence" value="ECO:0000318"/>
    <property type="project" value="GO_Central"/>
</dbReference>
<evidence type="ECO:0000256" key="7">
    <source>
        <dbReference type="ARBA" id="ARBA00022753"/>
    </source>
</evidence>
<evidence type="ECO:0000256" key="4">
    <source>
        <dbReference type="ARBA" id="ARBA00022670"/>
    </source>
</evidence>
<evidence type="ECO:0000256" key="10">
    <source>
        <dbReference type="ARBA" id="ARBA00023136"/>
    </source>
</evidence>
<evidence type="ECO:0000313" key="16">
    <source>
        <dbReference type="Proteomes" id="UP000028999"/>
    </source>
</evidence>
<dbReference type="Gene3D" id="3.50.30.30">
    <property type="match status" value="1"/>
</dbReference>
<evidence type="ECO:0000256" key="11">
    <source>
        <dbReference type="ARBA" id="ARBA00023180"/>
    </source>
</evidence>
<keyword evidence="7" id="KW-0967">Endosome</keyword>